<evidence type="ECO:0000256" key="1">
    <source>
        <dbReference type="ARBA" id="ARBA00004123"/>
    </source>
</evidence>
<reference evidence="8" key="2">
    <citation type="submission" date="2025-08" db="UniProtKB">
        <authorList>
            <consortium name="Ensembl"/>
        </authorList>
    </citation>
    <scope>IDENTIFICATION</scope>
    <source>
        <strain evidence="8">Hd-rR</strain>
    </source>
</reference>
<dbReference type="CTD" id="124535"/>
<evidence type="ECO:0000256" key="5">
    <source>
        <dbReference type="RuleBase" id="RU004020"/>
    </source>
</evidence>
<dbReference type="SMART" id="SM00415">
    <property type="entry name" value="HSF"/>
    <property type="match status" value="1"/>
</dbReference>
<name>A0A3B3ICS5_ORYLA</name>
<proteinExistence type="inferred from homology"/>
<evidence type="ECO:0000256" key="4">
    <source>
        <dbReference type="ARBA" id="ARBA00023242"/>
    </source>
</evidence>
<feature type="domain" description="HSF-type DNA-binding" evidence="7">
    <location>
        <begin position="12"/>
        <end position="120"/>
    </location>
</feature>
<keyword evidence="4" id="KW-0539">Nucleus</keyword>
<dbReference type="PANTHER" id="PTHR10015">
    <property type="entry name" value="HEAT SHOCK TRANSCRIPTION FACTOR"/>
    <property type="match status" value="1"/>
</dbReference>
<evidence type="ECO:0000313" key="9">
    <source>
        <dbReference type="Proteomes" id="UP000001038"/>
    </source>
</evidence>
<evidence type="ECO:0000313" key="8">
    <source>
        <dbReference type="Ensembl" id="ENSORLP00000041556.1"/>
    </source>
</evidence>
<dbReference type="Gene3D" id="1.10.10.10">
    <property type="entry name" value="Winged helix-like DNA-binding domain superfamily/Winged helix DNA-binding domain"/>
    <property type="match status" value="1"/>
</dbReference>
<comment type="subcellular location">
    <subcellularLocation>
        <location evidence="1">Nucleus</location>
    </subcellularLocation>
</comment>
<evidence type="ECO:0000256" key="6">
    <source>
        <dbReference type="SAM" id="MobiDB-lite"/>
    </source>
</evidence>
<dbReference type="InterPro" id="IPR000232">
    <property type="entry name" value="HSF_DNA-bd"/>
</dbReference>
<dbReference type="GeneTree" id="ENSGT00510000048674"/>
<dbReference type="Ensembl" id="ENSORLT00000026886.1">
    <property type="protein sequence ID" value="ENSORLP00000041556.1"/>
    <property type="gene ID" value="ENSORLG00000023921.1"/>
</dbReference>
<reference evidence="8 9" key="1">
    <citation type="journal article" date="2007" name="Nature">
        <title>The medaka draft genome and insights into vertebrate genome evolution.</title>
        <authorList>
            <person name="Kasahara M."/>
            <person name="Naruse K."/>
            <person name="Sasaki S."/>
            <person name="Nakatani Y."/>
            <person name="Qu W."/>
            <person name="Ahsan B."/>
            <person name="Yamada T."/>
            <person name="Nagayasu Y."/>
            <person name="Doi K."/>
            <person name="Kasai Y."/>
            <person name="Jindo T."/>
            <person name="Kobayashi D."/>
            <person name="Shimada A."/>
            <person name="Toyoda A."/>
            <person name="Kuroki Y."/>
            <person name="Fujiyama A."/>
            <person name="Sasaki T."/>
            <person name="Shimizu A."/>
            <person name="Asakawa S."/>
            <person name="Shimizu N."/>
            <person name="Hashimoto S."/>
            <person name="Yang J."/>
            <person name="Lee Y."/>
            <person name="Matsushima K."/>
            <person name="Sugano S."/>
            <person name="Sakaizumi M."/>
            <person name="Narita T."/>
            <person name="Ohishi K."/>
            <person name="Haga S."/>
            <person name="Ohta F."/>
            <person name="Nomoto H."/>
            <person name="Nogata K."/>
            <person name="Morishita T."/>
            <person name="Endo T."/>
            <person name="Shin-I T."/>
            <person name="Takeda H."/>
            <person name="Morishita S."/>
            <person name="Kohara Y."/>
        </authorList>
    </citation>
    <scope>NUCLEOTIDE SEQUENCE [LARGE SCALE GENOMIC DNA]</scope>
    <source>
        <strain evidence="8 9">Hd-rR</strain>
    </source>
</reference>
<evidence type="ECO:0000256" key="2">
    <source>
        <dbReference type="ARBA" id="ARBA00006403"/>
    </source>
</evidence>
<dbReference type="InterPro" id="IPR036390">
    <property type="entry name" value="WH_DNA-bd_sf"/>
</dbReference>
<dbReference type="GO" id="GO:0005634">
    <property type="term" value="C:nucleus"/>
    <property type="evidence" value="ECO:0007669"/>
    <property type="project" value="UniProtKB-SubCell"/>
</dbReference>
<dbReference type="FunCoup" id="A0A3B3ICS5">
    <property type="interactions" value="38"/>
</dbReference>
<dbReference type="GO" id="GO:0043565">
    <property type="term" value="F:sequence-specific DNA binding"/>
    <property type="evidence" value="ECO:0007669"/>
    <property type="project" value="InterPro"/>
</dbReference>
<keyword evidence="3" id="KW-0238">DNA-binding</keyword>
<dbReference type="InParanoid" id="A0A3B3ICS5"/>
<dbReference type="Bgee" id="ENSORLG00000023921">
    <property type="expression patterns" value="Expressed in testis and 5 other cell types or tissues"/>
</dbReference>
<feature type="region of interest" description="Disordered" evidence="6">
    <location>
        <begin position="349"/>
        <end position="369"/>
    </location>
</feature>
<sequence>MDEHRSLPDSINPNYFPAKLWSLVNDPGNEAVCWDSSGQIIIINQQLLESQVLASGAAPYAGAFKTTNFSSFVRQLNLYGFRKVDPMSHVKQQESAFCHYFYSANFQQNRPDLVASLRRFTVGNKAKLHAGVEVKTRLPSRPGVRGGGQHVTKESLSLLRSAQQLLTFSHNSSPSPPPKQYSGTPMPPKCMKRVYSAGLSSPADAAGTLNPSCTGVPSPGKLLHHHQGLLTPANHAGNGLYQPGYYRPVCRCCHPVTSPQILGLQTGLYSPKNYYQAGFPVKKANTKGLEEKENQDAKICDVNLDKVFQIADEVMQSFPSPRLAPVKTPVVVLAPSSTTTAALAANASSSSVFKQEEASPPSRLQQTPKSEEVFQALAGPAPEEETINVEVCNS</sequence>
<dbReference type="RefSeq" id="XP_004076647.1">
    <property type="nucleotide sequence ID" value="XM_004076599.4"/>
</dbReference>
<keyword evidence="9" id="KW-1185">Reference proteome</keyword>
<gene>
    <name evidence="8" type="primary">hsf5</name>
</gene>
<feature type="region of interest" description="Disordered" evidence="6">
    <location>
        <begin position="168"/>
        <end position="187"/>
    </location>
</feature>
<dbReference type="OrthoDB" id="6418155at2759"/>
<dbReference type="KEGG" id="ola:101165581"/>
<dbReference type="GO" id="GO:0003700">
    <property type="term" value="F:DNA-binding transcription factor activity"/>
    <property type="evidence" value="ECO:0007669"/>
    <property type="project" value="InterPro"/>
</dbReference>
<dbReference type="GeneID" id="101165581"/>
<evidence type="ECO:0000256" key="3">
    <source>
        <dbReference type="ARBA" id="ARBA00023125"/>
    </source>
</evidence>
<dbReference type="STRING" id="8090.ENSORLP00000041556"/>
<dbReference type="InterPro" id="IPR036388">
    <property type="entry name" value="WH-like_DNA-bd_sf"/>
</dbReference>
<dbReference type="PANTHER" id="PTHR10015:SF336">
    <property type="entry name" value="HEAT SHOCK TRANSCRIPTION FACTOR, Y-LINKED"/>
    <property type="match status" value="1"/>
</dbReference>
<accession>A0A3B3ICS5</accession>
<dbReference type="AlphaFoldDB" id="A0A3B3ICS5"/>
<comment type="similarity">
    <text evidence="2 5">Belongs to the HSF family.</text>
</comment>
<reference evidence="8" key="3">
    <citation type="submission" date="2025-09" db="UniProtKB">
        <authorList>
            <consortium name="Ensembl"/>
        </authorList>
    </citation>
    <scope>IDENTIFICATION</scope>
    <source>
        <strain evidence="8">Hd-rR</strain>
    </source>
</reference>
<protein>
    <recommendedName>
        <fullName evidence="7">HSF-type DNA-binding domain-containing protein</fullName>
    </recommendedName>
</protein>
<organism evidence="8 9">
    <name type="scientific">Oryzias latipes</name>
    <name type="common">Japanese rice fish</name>
    <name type="synonym">Japanese killifish</name>
    <dbReference type="NCBI Taxonomy" id="8090"/>
    <lineage>
        <taxon>Eukaryota</taxon>
        <taxon>Metazoa</taxon>
        <taxon>Chordata</taxon>
        <taxon>Craniata</taxon>
        <taxon>Vertebrata</taxon>
        <taxon>Euteleostomi</taxon>
        <taxon>Actinopterygii</taxon>
        <taxon>Neopterygii</taxon>
        <taxon>Teleostei</taxon>
        <taxon>Neoteleostei</taxon>
        <taxon>Acanthomorphata</taxon>
        <taxon>Ovalentaria</taxon>
        <taxon>Atherinomorphae</taxon>
        <taxon>Beloniformes</taxon>
        <taxon>Adrianichthyidae</taxon>
        <taxon>Oryziinae</taxon>
        <taxon>Oryzias</taxon>
    </lineage>
</organism>
<dbReference type="SUPFAM" id="SSF46785">
    <property type="entry name" value="Winged helix' DNA-binding domain"/>
    <property type="match status" value="1"/>
</dbReference>
<dbReference type="Proteomes" id="UP000001038">
    <property type="component" value="Chromosome 14"/>
</dbReference>
<dbReference type="Pfam" id="PF00447">
    <property type="entry name" value="HSF_DNA-bind"/>
    <property type="match status" value="1"/>
</dbReference>
<evidence type="ECO:0000259" key="7">
    <source>
        <dbReference type="SMART" id="SM00415"/>
    </source>
</evidence>